<dbReference type="InterPro" id="IPR028098">
    <property type="entry name" value="Glyco_trans_4-like_N"/>
</dbReference>
<dbReference type="RefSeq" id="WP_149353653.1">
    <property type="nucleotide sequence ID" value="NZ_VTRV01000175.1"/>
</dbReference>
<evidence type="ECO:0000313" key="2">
    <source>
        <dbReference type="EMBL" id="TZF85232.1"/>
    </source>
</evidence>
<gene>
    <name evidence="2" type="ORF">FW784_12420</name>
</gene>
<dbReference type="Gene3D" id="3.40.50.2000">
    <property type="entry name" value="Glycogen Phosphorylase B"/>
    <property type="match status" value="1"/>
</dbReference>
<protein>
    <submittedName>
        <fullName evidence="2">Glycosyltransferase family 4 protein</fullName>
    </submittedName>
</protein>
<evidence type="ECO:0000259" key="1">
    <source>
        <dbReference type="Pfam" id="PF13579"/>
    </source>
</evidence>
<dbReference type="Pfam" id="PF13579">
    <property type="entry name" value="Glyco_trans_4_4"/>
    <property type="match status" value="1"/>
</dbReference>
<feature type="domain" description="Glycosyltransferase subfamily 4-like N-terminal" evidence="1">
    <location>
        <begin position="6"/>
        <end position="171"/>
    </location>
</feature>
<proteinExistence type="predicted"/>
<sequence>MLLPFLARNGWQAEVLTVAPQHVAAPLDPWLEGGLPGDVPIHRVDAPALRWSRLPGLGTHGIRSLPALAAAGNRLLAERHFDLVYFSTTMFEVHVLGPRWKARHGVPFVMDYQDLWVSDYYREHPDVVPPGGRLKYGVASTLHRFMEPRVLRGCAGITSVSPAYPQHLIARYPGLVGIPTLVQGFPGAASDFERVPDTDATTLFGGEPGLRRWVYAGRGGADMGHALRALFGALRDHADEGFRSGLRLHFIGTSYAAHGTGARTIEPIAAEFGLSHLVHESPDRIHYSRTLACLRAADALIVPGSDDPAYTASKIYPYLLAGRPLLAIFHERSTVTDLMRRAGGGVCVSFSTAEPDADIAERIARDWLATRAYENPVALDAAAFAPHTDVRCAAELCAFFDACVDSEARP</sequence>
<organism evidence="2 3">
    <name type="scientific">Cognatilysobacter lacus</name>
    <dbReference type="NCBI Taxonomy" id="1643323"/>
    <lineage>
        <taxon>Bacteria</taxon>
        <taxon>Pseudomonadati</taxon>
        <taxon>Pseudomonadota</taxon>
        <taxon>Gammaproteobacteria</taxon>
        <taxon>Lysobacterales</taxon>
        <taxon>Lysobacteraceae</taxon>
        <taxon>Cognatilysobacter</taxon>
    </lineage>
</organism>
<dbReference type="EMBL" id="VTRV01000175">
    <property type="protein sequence ID" value="TZF85232.1"/>
    <property type="molecule type" value="Genomic_DNA"/>
</dbReference>
<dbReference type="GO" id="GO:0016757">
    <property type="term" value="F:glycosyltransferase activity"/>
    <property type="evidence" value="ECO:0007669"/>
    <property type="project" value="UniProtKB-ARBA"/>
</dbReference>
<reference evidence="2 3" key="1">
    <citation type="submission" date="2019-08" db="EMBL/GenBank/DDBJ databases">
        <title>Draft genome sequence of Lysobacter sp. UKS-15.</title>
        <authorList>
            <person name="Im W.-T."/>
        </authorList>
    </citation>
    <scope>NUCLEOTIDE SEQUENCE [LARGE SCALE GENOMIC DNA]</scope>
    <source>
        <strain evidence="2 3">UKS-15</strain>
    </source>
</reference>
<dbReference type="AlphaFoldDB" id="A0A5D8YTJ9"/>
<evidence type="ECO:0000313" key="3">
    <source>
        <dbReference type="Proteomes" id="UP000323164"/>
    </source>
</evidence>
<dbReference type="OrthoDB" id="9794575at2"/>
<accession>A0A5D8YTJ9</accession>
<keyword evidence="3" id="KW-1185">Reference proteome</keyword>
<dbReference type="Proteomes" id="UP000323164">
    <property type="component" value="Unassembled WGS sequence"/>
</dbReference>
<keyword evidence="2" id="KW-0808">Transferase</keyword>
<comment type="caution">
    <text evidence="2">The sequence shown here is derived from an EMBL/GenBank/DDBJ whole genome shotgun (WGS) entry which is preliminary data.</text>
</comment>
<dbReference type="SUPFAM" id="SSF53756">
    <property type="entry name" value="UDP-Glycosyltransferase/glycogen phosphorylase"/>
    <property type="match status" value="1"/>
</dbReference>
<name>A0A5D8YTJ9_9GAMM</name>